<comment type="caution">
    <text evidence="6">The sequence shown here is derived from an EMBL/GenBank/DDBJ whole genome shotgun (WGS) entry which is preliminary data.</text>
</comment>
<proteinExistence type="inferred from homology"/>
<dbReference type="CDD" id="cd11593">
    <property type="entry name" value="Agmatinase-like_2"/>
    <property type="match status" value="1"/>
</dbReference>
<comment type="cofactor">
    <cofactor evidence="4">
        <name>Mn(2+)</name>
        <dbReference type="ChEBI" id="CHEBI:29035"/>
    </cofactor>
    <text evidence="4">Binds 2 manganese ions per subunit.</text>
</comment>
<dbReference type="SUPFAM" id="SSF52768">
    <property type="entry name" value="Arginase/deacetylase"/>
    <property type="match status" value="1"/>
</dbReference>
<name>A0A7C2VDW3_9CREN</name>
<keyword evidence="2 4" id="KW-0479">Metal-binding</keyword>
<evidence type="ECO:0000313" key="6">
    <source>
        <dbReference type="EMBL" id="HEW53333.1"/>
    </source>
</evidence>
<feature type="binding site" evidence="4">
    <location>
        <position position="226"/>
    </location>
    <ligand>
        <name>Mn(2+)</name>
        <dbReference type="ChEBI" id="CHEBI:29035"/>
        <label>1</label>
    </ligand>
</feature>
<dbReference type="InterPro" id="IPR020855">
    <property type="entry name" value="Ureohydrolase_Mn_BS"/>
</dbReference>
<feature type="binding site" evidence="4">
    <location>
        <position position="139"/>
    </location>
    <ligand>
        <name>Mn(2+)</name>
        <dbReference type="ChEBI" id="CHEBI:29035"/>
        <label>1</label>
    </ligand>
</feature>
<dbReference type="GO" id="GO:0008783">
    <property type="term" value="F:agmatinase activity"/>
    <property type="evidence" value="ECO:0007669"/>
    <property type="project" value="UniProtKB-EC"/>
</dbReference>
<evidence type="ECO:0000256" key="2">
    <source>
        <dbReference type="ARBA" id="ARBA00022723"/>
    </source>
</evidence>
<comment type="similarity">
    <text evidence="1">Belongs to the arginase family. Agmatinase subfamily.</text>
</comment>
<feature type="binding site" evidence="4">
    <location>
        <position position="143"/>
    </location>
    <ligand>
        <name>Mn(2+)</name>
        <dbReference type="ChEBI" id="CHEBI:29035"/>
        <label>1</label>
    </ligand>
</feature>
<evidence type="ECO:0000256" key="1">
    <source>
        <dbReference type="ARBA" id="ARBA00009227"/>
    </source>
</evidence>
<evidence type="ECO:0000256" key="3">
    <source>
        <dbReference type="ARBA" id="ARBA00022801"/>
    </source>
</evidence>
<dbReference type="PANTHER" id="PTHR11358:SF26">
    <property type="entry name" value="GUANIDINO ACID HYDROLASE, MITOCHONDRIAL"/>
    <property type="match status" value="1"/>
</dbReference>
<dbReference type="PROSITE" id="PS01053">
    <property type="entry name" value="ARGINASE_1"/>
    <property type="match status" value="1"/>
</dbReference>
<dbReference type="GO" id="GO:0046872">
    <property type="term" value="F:metal ion binding"/>
    <property type="evidence" value="ECO:0007669"/>
    <property type="project" value="UniProtKB-KW"/>
</dbReference>
<keyword evidence="3 5" id="KW-0378">Hydrolase</keyword>
<dbReference type="Pfam" id="PF00491">
    <property type="entry name" value="Arginase"/>
    <property type="match status" value="1"/>
</dbReference>
<dbReference type="InterPro" id="IPR005925">
    <property type="entry name" value="Agmatinase-rel"/>
</dbReference>
<dbReference type="PANTHER" id="PTHR11358">
    <property type="entry name" value="ARGINASE/AGMATINASE"/>
    <property type="match status" value="1"/>
</dbReference>
<dbReference type="GO" id="GO:0033389">
    <property type="term" value="P:putrescine biosynthetic process from arginine, via agmatine"/>
    <property type="evidence" value="ECO:0007669"/>
    <property type="project" value="TreeGrafter"/>
</dbReference>
<dbReference type="AlphaFoldDB" id="A0A7C2VDW3"/>
<sequence length="310" mass="33917">MARELYIVGVEQKGSFLGFSVDANRSPFTIVGAPLDMSSSFRGGAGEAPARIREASKSLELCSVFTGLDFESIGFVDLGDIVMMPGDINGSLNRIERVVGELIDAKRVVFVLGGEHTITLPAFKALASKSSKPCLLVFDAHTDLRDEYLGSRYNHATVVRRILEETKGRIVLVGARAVSREEVEASKRLNHRINIISIWQGNIPTDLATRVLKPLEECSDIYVSIDIDFLDPSYAPGVQTPEPLGIDPLTLLNLLRLVAGKNIRIVDIVEVSPPHDPADVTSFLAAKIIIEFASLIYARSTSHSNAERCW</sequence>
<feature type="binding site" evidence="4">
    <location>
        <position position="116"/>
    </location>
    <ligand>
        <name>Mn(2+)</name>
        <dbReference type="ChEBI" id="CHEBI:29035"/>
        <label>1</label>
    </ligand>
</feature>
<evidence type="ECO:0000256" key="4">
    <source>
        <dbReference type="PIRSR" id="PIRSR036979-1"/>
    </source>
</evidence>
<dbReference type="EC" id="3.5.3.11" evidence="6"/>
<dbReference type="Gene3D" id="3.40.800.10">
    <property type="entry name" value="Ureohydrolase domain"/>
    <property type="match status" value="1"/>
</dbReference>
<dbReference type="InterPro" id="IPR023696">
    <property type="entry name" value="Ureohydrolase_dom_sf"/>
</dbReference>
<dbReference type="NCBIfam" id="TIGR01230">
    <property type="entry name" value="agmatinase"/>
    <property type="match status" value="1"/>
</dbReference>
<keyword evidence="4" id="KW-0464">Manganese</keyword>
<feature type="binding site" evidence="4">
    <location>
        <position position="141"/>
    </location>
    <ligand>
        <name>Mn(2+)</name>
        <dbReference type="ChEBI" id="CHEBI:29035"/>
        <label>1</label>
    </ligand>
</feature>
<dbReference type="PIRSF" id="PIRSF036979">
    <property type="entry name" value="Arginase"/>
    <property type="match status" value="1"/>
</dbReference>
<feature type="binding site" evidence="4">
    <location>
        <position position="228"/>
    </location>
    <ligand>
        <name>Mn(2+)</name>
        <dbReference type="ChEBI" id="CHEBI:29035"/>
        <label>1</label>
    </ligand>
</feature>
<dbReference type="InterPro" id="IPR006035">
    <property type="entry name" value="Ureohydrolase"/>
</dbReference>
<organism evidence="6">
    <name type="scientific">Ignisphaera aggregans</name>
    <dbReference type="NCBI Taxonomy" id="334771"/>
    <lineage>
        <taxon>Archaea</taxon>
        <taxon>Thermoproteota</taxon>
        <taxon>Thermoprotei</taxon>
        <taxon>Desulfurococcales</taxon>
        <taxon>Desulfurococcaceae</taxon>
        <taxon>Ignisphaera</taxon>
    </lineage>
</organism>
<protein>
    <submittedName>
        <fullName evidence="6">Agmatinase</fullName>
        <ecNumber evidence="6">3.5.3.11</ecNumber>
    </submittedName>
</protein>
<gene>
    <name evidence="6" type="primary">speB</name>
    <name evidence="6" type="ORF">ENO77_04125</name>
</gene>
<dbReference type="PROSITE" id="PS51409">
    <property type="entry name" value="ARGINASE_2"/>
    <property type="match status" value="1"/>
</dbReference>
<accession>A0A7C2VDW3</accession>
<evidence type="ECO:0000256" key="5">
    <source>
        <dbReference type="RuleBase" id="RU003684"/>
    </source>
</evidence>
<reference evidence="6" key="1">
    <citation type="journal article" date="2020" name="mSystems">
        <title>Genome- and Community-Level Interaction Insights into Carbon Utilization and Element Cycling Functions of Hydrothermarchaeota in Hydrothermal Sediment.</title>
        <authorList>
            <person name="Zhou Z."/>
            <person name="Liu Y."/>
            <person name="Xu W."/>
            <person name="Pan J."/>
            <person name="Luo Z.H."/>
            <person name="Li M."/>
        </authorList>
    </citation>
    <scope>NUCLEOTIDE SEQUENCE [LARGE SCALE GENOMIC DNA]</scope>
    <source>
        <strain evidence="6">SpSt-16</strain>
    </source>
</reference>
<dbReference type="EMBL" id="DSGT01000011">
    <property type="protein sequence ID" value="HEW53333.1"/>
    <property type="molecule type" value="Genomic_DNA"/>
</dbReference>